<organism evidence="10 11">
    <name type="scientific">Herpetosiphon geysericola</name>
    <dbReference type="NCBI Taxonomy" id="70996"/>
    <lineage>
        <taxon>Bacteria</taxon>
        <taxon>Bacillati</taxon>
        <taxon>Chloroflexota</taxon>
        <taxon>Chloroflexia</taxon>
        <taxon>Herpetosiphonales</taxon>
        <taxon>Herpetosiphonaceae</taxon>
        <taxon>Herpetosiphon</taxon>
    </lineage>
</organism>
<dbReference type="HAMAP" id="MF_00140_B">
    <property type="entry name" value="Trp_tRNA_synth_B"/>
    <property type="match status" value="1"/>
</dbReference>
<sequence length="328" mass="36289">MAALPRVFSGIQPSGNLHLGNYLGAIHTWVQEQNQYDNFFCIVDLHAITVPQDPAELRKNVRDLAALYLAAGISLEHATIFVQSYVPAHVELGWILNCQTPLGWLNRMTQFKDKSQKQETVAAGLLNYPTLMAADILLYDTQIVPVGDDQRQHIELTRDIAERFNHLYGETFVIPEPLIRPVAARVMGLDEPNQKMSKSNKAANHSIPLLGDLKATRKAIMRAVTDSGSDIKFDEKRPGVHNLLGIYQALTGKDKATIEAEFEGQGYGKLKGAVADVVLATLEPLQQRYNELTADPAELDGILKRGAERAAEVANATLLRAYQQLGLR</sequence>
<dbReference type="InterPro" id="IPR050203">
    <property type="entry name" value="Trp-tRNA_synthetase"/>
</dbReference>
<dbReference type="EMBL" id="LGKP01000035">
    <property type="protein sequence ID" value="KPL81509.1"/>
    <property type="molecule type" value="Genomic_DNA"/>
</dbReference>
<keyword evidence="5 8" id="KW-0648">Protein biosynthesis</keyword>
<feature type="binding site" evidence="8">
    <location>
        <position position="135"/>
    </location>
    <ligand>
        <name>L-tryptophan</name>
        <dbReference type="ChEBI" id="CHEBI:57912"/>
    </ligand>
</feature>
<comment type="subcellular location">
    <subcellularLocation>
        <location evidence="8">Cytoplasm</location>
    </subcellularLocation>
</comment>
<evidence type="ECO:0000313" key="11">
    <source>
        <dbReference type="Proteomes" id="UP000050277"/>
    </source>
</evidence>
<dbReference type="PATRIC" id="fig|70996.4.peg.2439"/>
<evidence type="ECO:0000256" key="5">
    <source>
        <dbReference type="ARBA" id="ARBA00022917"/>
    </source>
</evidence>
<reference evidence="10 11" key="1">
    <citation type="submission" date="2015-07" db="EMBL/GenBank/DDBJ databases">
        <title>Whole genome sequence of Herpetosiphon geysericola DSM 7119.</title>
        <authorList>
            <person name="Hemp J."/>
            <person name="Ward L.M."/>
            <person name="Pace L.A."/>
            <person name="Fischer W.W."/>
        </authorList>
    </citation>
    <scope>NUCLEOTIDE SEQUENCE [LARGE SCALE GENOMIC DNA]</scope>
    <source>
        <strain evidence="10 11">DSM 7119</strain>
    </source>
</reference>
<keyword evidence="3 8" id="KW-0547">Nucleotide-binding</keyword>
<feature type="binding site" evidence="8">
    <location>
        <begin position="12"/>
        <end position="14"/>
    </location>
    <ligand>
        <name>ATP</name>
        <dbReference type="ChEBI" id="CHEBI:30616"/>
    </ligand>
</feature>
<dbReference type="GO" id="GO:0005829">
    <property type="term" value="C:cytosol"/>
    <property type="evidence" value="ECO:0007669"/>
    <property type="project" value="TreeGrafter"/>
</dbReference>
<comment type="caution">
    <text evidence="10">The sequence shown here is derived from an EMBL/GenBank/DDBJ whole genome shotgun (WGS) entry which is preliminary data.</text>
</comment>
<evidence type="ECO:0000256" key="6">
    <source>
        <dbReference type="ARBA" id="ARBA00023146"/>
    </source>
</evidence>
<comment type="subunit">
    <text evidence="8">Homodimer.</text>
</comment>
<comment type="catalytic activity">
    <reaction evidence="7 8">
        <text>tRNA(Trp) + L-tryptophan + ATP = L-tryptophyl-tRNA(Trp) + AMP + diphosphate + H(+)</text>
        <dbReference type="Rhea" id="RHEA:24080"/>
        <dbReference type="Rhea" id="RHEA-COMP:9671"/>
        <dbReference type="Rhea" id="RHEA-COMP:9705"/>
        <dbReference type="ChEBI" id="CHEBI:15378"/>
        <dbReference type="ChEBI" id="CHEBI:30616"/>
        <dbReference type="ChEBI" id="CHEBI:33019"/>
        <dbReference type="ChEBI" id="CHEBI:57912"/>
        <dbReference type="ChEBI" id="CHEBI:78442"/>
        <dbReference type="ChEBI" id="CHEBI:78535"/>
        <dbReference type="ChEBI" id="CHEBI:456215"/>
        <dbReference type="EC" id="6.1.1.2"/>
    </reaction>
</comment>
<dbReference type="Gene3D" id="1.10.240.10">
    <property type="entry name" value="Tyrosyl-Transfer RNA Synthetase"/>
    <property type="match status" value="1"/>
</dbReference>
<dbReference type="Pfam" id="PF00579">
    <property type="entry name" value="tRNA-synt_1b"/>
    <property type="match status" value="1"/>
</dbReference>
<dbReference type="PRINTS" id="PR01039">
    <property type="entry name" value="TRNASYNTHTRP"/>
</dbReference>
<dbReference type="InterPro" id="IPR024109">
    <property type="entry name" value="Trp-tRNA-ligase_bac-type"/>
</dbReference>
<proteinExistence type="inferred from homology"/>
<dbReference type="STRING" id="70996.SE18_23075"/>
<evidence type="ECO:0000256" key="1">
    <source>
        <dbReference type="ARBA" id="ARBA00005594"/>
    </source>
</evidence>
<feature type="short sequence motif" description="'HIGH' region" evidence="8">
    <location>
        <begin position="13"/>
        <end position="21"/>
    </location>
</feature>
<accession>A0A0P6XYS8</accession>
<dbReference type="AlphaFoldDB" id="A0A0P6XYS8"/>
<keyword evidence="6 8" id="KW-0030">Aminoacyl-tRNA synthetase</keyword>
<feature type="binding site" evidence="8">
    <location>
        <begin position="147"/>
        <end position="149"/>
    </location>
    <ligand>
        <name>ATP</name>
        <dbReference type="ChEBI" id="CHEBI:30616"/>
    </ligand>
</feature>
<comment type="similarity">
    <text evidence="1 8 9">Belongs to the class-I aminoacyl-tRNA synthetase family.</text>
</comment>
<dbReference type="PROSITE" id="PS00178">
    <property type="entry name" value="AA_TRNA_LIGASE_I"/>
    <property type="match status" value="1"/>
</dbReference>
<comment type="function">
    <text evidence="8">Catalyzes the attachment of tryptophan to tRNA(Trp).</text>
</comment>
<dbReference type="GO" id="GO:0006436">
    <property type="term" value="P:tryptophanyl-tRNA aminoacylation"/>
    <property type="evidence" value="ECO:0007669"/>
    <property type="project" value="UniProtKB-UniRule"/>
</dbReference>
<keyword evidence="2 8" id="KW-0436">Ligase</keyword>
<evidence type="ECO:0000256" key="7">
    <source>
        <dbReference type="ARBA" id="ARBA00049929"/>
    </source>
</evidence>
<dbReference type="InterPro" id="IPR002306">
    <property type="entry name" value="Trp-tRNA-ligase"/>
</dbReference>
<dbReference type="CDD" id="cd00806">
    <property type="entry name" value="TrpRS_core"/>
    <property type="match status" value="1"/>
</dbReference>
<dbReference type="OrthoDB" id="9801042at2"/>
<keyword evidence="4 8" id="KW-0067">ATP-binding</keyword>
<dbReference type="SUPFAM" id="SSF52374">
    <property type="entry name" value="Nucleotidylyl transferase"/>
    <property type="match status" value="1"/>
</dbReference>
<dbReference type="Proteomes" id="UP000050277">
    <property type="component" value="Unassembled WGS sequence"/>
</dbReference>
<evidence type="ECO:0000256" key="4">
    <source>
        <dbReference type="ARBA" id="ARBA00022840"/>
    </source>
</evidence>
<dbReference type="InterPro" id="IPR014729">
    <property type="entry name" value="Rossmann-like_a/b/a_fold"/>
</dbReference>
<feature type="binding site" evidence="8">
    <location>
        <position position="186"/>
    </location>
    <ligand>
        <name>ATP</name>
        <dbReference type="ChEBI" id="CHEBI:30616"/>
    </ligand>
</feature>
<dbReference type="GO" id="GO:0004830">
    <property type="term" value="F:tryptophan-tRNA ligase activity"/>
    <property type="evidence" value="ECO:0007669"/>
    <property type="project" value="UniProtKB-UniRule"/>
</dbReference>
<gene>
    <name evidence="8" type="primary">trpS</name>
    <name evidence="10" type="ORF">SE18_23075</name>
</gene>
<dbReference type="PANTHER" id="PTHR43766:SF1">
    <property type="entry name" value="TRYPTOPHAN--TRNA LIGASE, MITOCHONDRIAL"/>
    <property type="match status" value="1"/>
</dbReference>
<dbReference type="GO" id="GO:0005524">
    <property type="term" value="F:ATP binding"/>
    <property type="evidence" value="ECO:0007669"/>
    <property type="project" value="UniProtKB-UniRule"/>
</dbReference>
<dbReference type="Gene3D" id="3.40.50.620">
    <property type="entry name" value="HUPs"/>
    <property type="match status" value="1"/>
</dbReference>
<evidence type="ECO:0000313" key="10">
    <source>
        <dbReference type="EMBL" id="KPL81509.1"/>
    </source>
</evidence>
<dbReference type="NCBIfam" id="TIGR00233">
    <property type="entry name" value="trpS"/>
    <property type="match status" value="1"/>
</dbReference>
<name>A0A0P6XYS8_9CHLR</name>
<dbReference type="InterPro" id="IPR002305">
    <property type="entry name" value="aa-tRNA-synth_Ic"/>
</dbReference>
<feature type="binding site" evidence="8">
    <location>
        <begin position="195"/>
        <end position="199"/>
    </location>
    <ligand>
        <name>ATP</name>
        <dbReference type="ChEBI" id="CHEBI:30616"/>
    </ligand>
</feature>
<keyword evidence="8" id="KW-0963">Cytoplasm</keyword>
<evidence type="ECO:0000256" key="9">
    <source>
        <dbReference type="RuleBase" id="RU363036"/>
    </source>
</evidence>
<feature type="binding site" evidence="8">
    <location>
        <begin position="20"/>
        <end position="21"/>
    </location>
    <ligand>
        <name>ATP</name>
        <dbReference type="ChEBI" id="CHEBI:30616"/>
    </ligand>
</feature>
<feature type="short sequence motif" description="'KMSKS' region" evidence="8">
    <location>
        <begin position="195"/>
        <end position="199"/>
    </location>
</feature>
<evidence type="ECO:0000256" key="2">
    <source>
        <dbReference type="ARBA" id="ARBA00022598"/>
    </source>
</evidence>
<evidence type="ECO:0000256" key="8">
    <source>
        <dbReference type="HAMAP-Rule" id="MF_00140"/>
    </source>
</evidence>
<dbReference type="RefSeq" id="WP_054536817.1">
    <property type="nucleotide sequence ID" value="NZ_LGKP01000035.1"/>
</dbReference>
<protein>
    <recommendedName>
        <fullName evidence="8">Tryptophan--tRNA ligase</fullName>
        <ecNumber evidence="8">6.1.1.2</ecNumber>
    </recommendedName>
    <alternativeName>
        <fullName evidence="8">Tryptophanyl-tRNA synthetase</fullName>
        <shortName evidence="8">TrpRS</shortName>
    </alternativeName>
</protein>
<dbReference type="EC" id="6.1.1.2" evidence="8"/>
<dbReference type="PANTHER" id="PTHR43766">
    <property type="entry name" value="TRYPTOPHAN--TRNA LIGASE, MITOCHONDRIAL"/>
    <property type="match status" value="1"/>
</dbReference>
<keyword evidence="11" id="KW-1185">Reference proteome</keyword>
<evidence type="ECO:0000256" key="3">
    <source>
        <dbReference type="ARBA" id="ARBA00022741"/>
    </source>
</evidence>
<dbReference type="InterPro" id="IPR001412">
    <property type="entry name" value="aa-tRNA-synth_I_CS"/>
</dbReference>